<keyword evidence="1" id="KW-0812">Transmembrane</keyword>
<name>A0A2H5A4C1_9EURY</name>
<organism evidence="2 3">
    <name type="scientific">Haloarcula taiwanensis</name>
    <dbReference type="NCBI Taxonomy" id="1932004"/>
    <lineage>
        <taxon>Archaea</taxon>
        <taxon>Methanobacteriati</taxon>
        <taxon>Methanobacteriota</taxon>
        <taxon>Stenosarchaea group</taxon>
        <taxon>Halobacteria</taxon>
        <taxon>Halobacteriales</taxon>
        <taxon>Haloarculaceae</taxon>
        <taxon>Haloarcula</taxon>
    </lineage>
</organism>
<keyword evidence="1" id="KW-0472">Membrane</keyword>
<gene>
    <name evidence="2" type="ORF">BVU17_18215</name>
</gene>
<dbReference type="KEGG" id="hta:BVU17_18215"/>
<proteinExistence type="predicted"/>
<accession>A0A2H5A4C1</accession>
<dbReference type="EMBL" id="CP019157">
    <property type="protein sequence ID" value="AUG49592.1"/>
    <property type="molecule type" value="Genomic_DNA"/>
</dbReference>
<dbReference type="Proteomes" id="UP000242917">
    <property type="component" value="Plasmid pNYT2"/>
</dbReference>
<protein>
    <recommendedName>
        <fullName evidence="4">CARDB domain-containing protein</fullName>
    </recommendedName>
</protein>
<keyword evidence="1" id="KW-1133">Transmembrane helix</keyword>
<evidence type="ECO:0000313" key="3">
    <source>
        <dbReference type="Proteomes" id="UP000242917"/>
    </source>
</evidence>
<keyword evidence="3" id="KW-1185">Reference proteome</keyword>
<evidence type="ECO:0008006" key="4">
    <source>
        <dbReference type="Google" id="ProtNLM"/>
    </source>
</evidence>
<sequence>MADKTVAVDNQTQQVYLEVTNTSGQSVDYTVYGVSDGITTQVDSGQVSAASGETTEKTFAVDSSEYDSYRILVEEDGTDSDSESAESIEIGEIVQQESGGGGIFGGGGDGLLTPVNILIAALLGAAAFLLGLFDPIKRRIAG</sequence>
<keyword evidence="2" id="KW-0614">Plasmid</keyword>
<evidence type="ECO:0000313" key="2">
    <source>
        <dbReference type="EMBL" id="AUG49592.1"/>
    </source>
</evidence>
<dbReference type="AlphaFoldDB" id="A0A2H5A4C1"/>
<evidence type="ECO:0000256" key="1">
    <source>
        <dbReference type="SAM" id="Phobius"/>
    </source>
</evidence>
<reference evidence="2 3" key="1">
    <citation type="submission" date="2017-01" db="EMBL/GenBank/DDBJ databases">
        <title>A Red Light-Sensitive Sensory Rhodopsin I From Haloarcula taiwanensis, A New Haloarchaeon Isolated From Taiwan.</title>
        <authorList>
            <person name="Yang C.-S."/>
            <person name="Han Y.-A."/>
            <person name="Chen P.-C."/>
            <person name="Ng W.V."/>
            <person name="Chen T.-W."/>
        </authorList>
    </citation>
    <scope>NUCLEOTIDE SEQUENCE [LARGE SCALE GENOMIC DNA]</scope>
    <source>
        <strain evidence="2 3">Taiwanensis</strain>
        <plasmid evidence="2 3">pNYT2</plasmid>
    </source>
</reference>
<geneLocation type="plasmid" evidence="2 3">
    <name>pNYT2</name>
</geneLocation>
<feature type="transmembrane region" description="Helical" evidence="1">
    <location>
        <begin position="111"/>
        <end position="133"/>
    </location>
</feature>